<reference evidence="2" key="1">
    <citation type="journal article" date="2023" name="G3 (Bethesda)">
        <title>A reference genome for the long-term kleptoplast-retaining sea slug Elysia crispata morphotype clarki.</title>
        <authorList>
            <person name="Eastman K.E."/>
            <person name="Pendleton A.L."/>
            <person name="Shaikh M.A."/>
            <person name="Suttiyut T."/>
            <person name="Ogas R."/>
            <person name="Tomko P."/>
            <person name="Gavelis G."/>
            <person name="Widhalm J.R."/>
            <person name="Wisecaver J.H."/>
        </authorList>
    </citation>
    <scope>NUCLEOTIDE SEQUENCE</scope>
    <source>
        <strain evidence="2">ECLA1</strain>
    </source>
</reference>
<proteinExistence type="predicted"/>
<sequence>MNRKYFIFIESTFCQGGRVAALLAQPESSITYIHVECIRCKASVPLLFISAGTIFLDDELHLVDSLLEFKGFLTIVARKFFGVASQEDQDINRPGARQEAGASVFNRP</sequence>
<feature type="region of interest" description="Disordered" evidence="1">
    <location>
        <begin position="87"/>
        <end position="108"/>
    </location>
</feature>
<comment type="caution">
    <text evidence="2">The sequence shown here is derived from an EMBL/GenBank/DDBJ whole genome shotgun (WGS) entry which is preliminary data.</text>
</comment>
<organism evidence="2 3">
    <name type="scientific">Elysia crispata</name>
    <name type="common">lettuce slug</name>
    <dbReference type="NCBI Taxonomy" id="231223"/>
    <lineage>
        <taxon>Eukaryota</taxon>
        <taxon>Metazoa</taxon>
        <taxon>Spiralia</taxon>
        <taxon>Lophotrochozoa</taxon>
        <taxon>Mollusca</taxon>
        <taxon>Gastropoda</taxon>
        <taxon>Heterobranchia</taxon>
        <taxon>Euthyneura</taxon>
        <taxon>Panpulmonata</taxon>
        <taxon>Sacoglossa</taxon>
        <taxon>Placobranchoidea</taxon>
        <taxon>Plakobranchidae</taxon>
        <taxon>Elysia</taxon>
    </lineage>
</organism>
<name>A0AAE0YSN7_9GAST</name>
<dbReference type="Proteomes" id="UP001283361">
    <property type="component" value="Unassembled WGS sequence"/>
</dbReference>
<evidence type="ECO:0000256" key="1">
    <source>
        <dbReference type="SAM" id="MobiDB-lite"/>
    </source>
</evidence>
<keyword evidence="3" id="KW-1185">Reference proteome</keyword>
<accession>A0AAE0YSN7</accession>
<evidence type="ECO:0000313" key="3">
    <source>
        <dbReference type="Proteomes" id="UP001283361"/>
    </source>
</evidence>
<protein>
    <submittedName>
        <fullName evidence="2">Uncharacterized protein</fullName>
    </submittedName>
</protein>
<dbReference type="EMBL" id="JAWDGP010005499">
    <property type="protein sequence ID" value="KAK3756519.1"/>
    <property type="molecule type" value="Genomic_DNA"/>
</dbReference>
<gene>
    <name evidence="2" type="ORF">RRG08_061579</name>
</gene>
<dbReference type="AlphaFoldDB" id="A0AAE0YSN7"/>
<evidence type="ECO:0000313" key="2">
    <source>
        <dbReference type="EMBL" id="KAK3756519.1"/>
    </source>
</evidence>